<feature type="transmembrane region" description="Helical" evidence="6">
    <location>
        <begin position="21"/>
        <end position="39"/>
    </location>
</feature>
<gene>
    <name evidence="8" type="ORF">DP107_15980</name>
</gene>
<feature type="transmembrane region" description="Helical" evidence="6">
    <location>
        <begin position="86"/>
        <end position="106"/>
    </location>
</feature>
<keyword evidence="6" id="KW-0812">Transmembrane</keyword>
<dbReference type="InterPro" id="IPR004358">
    <property type="entry name" value="Sig_transdc_His_kin-like_C"/>
</dbReference>
<dbReference type="PRINTS" id="PR00344">
    <property type="entry name" value="BCTRLSENSOR"/>
</dbReference>
<dbReference type="InterPro" id="IPR036890">
    <property type="entry name" value="HATPase_C_sf"/>
</dbReference>
<dbReference type="PANTHER" id="PTHR42878:SF15">
    <property type="entry name" value="BACTERIOPHYTOCHROME"/>
    <property type="match status" value="1"/>
</dbReference>
<organism evidence="8 9">
    <name type="scientific">Haloglomus irregulare</name>
    <dbReference type="NCBI Taxonomy" id="2234134"/>
    <lineage>
        <taxon>Archaea</taxon>
        <taxon>Methanobacteriati</taxon>
        <taxon>Methanobacteriota</taxon>
        <taxon>Stenosarchaea group</taxon>
        <taxon>Halobacteria</taxon>
        <taxon>Halobacteriales</taxon>
        <taxon>Natronomonadaceae</taxon>
        <taxon>Haloglomus</taxon>
    </lineage>
</organism>
<dbReference type="SMART" id="SM00387">
    <property type="entry name" value="HATPase_c"/>
    <property type="match status" value="1"/>
</dbReference>
<dbReference type="AlphaFoldDB" id="A0A554MWA8"/>
<keyword evidence="6" id="KW-0472">Membrane</keyword>
<evidence type="ECO:0000256" key="3">
    <source>
        <dbReference type="ARBA" id="ARBA00022553"/>
    </source>
</evidence>
<evidence type="ECO:0000313" key="9">
    <source>
        <dbReference type="Proteomes" id="UP000319894"/>
    </source>
</evidence>
<dbReference type="InterPro" id="IPR003661">
    <property type="entry name" value="HisK_dim/P_dom"/>
</dbReference>
<keyword evidence="5" id="KW-0418">Kinase</keyword>
<sequence>MSTLSEPDVESLSRVRPDGSVLVAALGLVFVLSGTVFWSQSLLPAAGTVPAALYELVMHVLFGGVILTSGIHIERSELVPEERREVVLWCFSAFMLFFWLAVWSELDAVLSATLTRELVSNVVVFGSIGGAFGAFIGVNRGRAARNETLAERTEDQRETLELLTRLLRHDIRNDMQAINGHAGFLADEISEEGESSLAVIERRSDAVLRLLEDTSTLLETLGSDRELRPVSLSRVVEQEAAGVRDGHPEAAIETDIPDGVRVVADGLLHQLFRNLLSNAVAHNDPEDLTVRVVARRRNGAVDVTVSDDGTGIPKEVRERCFELGEKGPASSGDGLGLYLVSRLTDVYGGSIEVGDAPGGGARFEITLPASS</sequence>
<dbReference type="GO" id="GO:0030295">
    <property type="term" value="F:protein kinase activator activity"/>
    <property type="evidence" value="ECO:0007669"/>
    <property type="project" value="TreeGrafter"/>
</dbReference>
<evidence type="ECO:0000313" key="8">
    <source>
        <dbReference type="EMBL" id="TSD09407.1"/>
    </source>
</evidence>
<dbReference type="CDD" id="cd00075">
    <property type="entry name" value="HATPase"/>
    <property type="match status" value="1"/>
</dbReference>
<dbReference type="EC" id="2.7.13.3" evidence="2"/>
<dbReference type="Gene3D" id="3.30.565.10">
    <property type="entry name" value="Histidine kinase-like ATPase, C-terminal domain"/>
    <property type="match status" value="1"/>
</dbReference>
<dbReference type="CDD" id="cd00082">
    <property type="entry name" value="HisKA"/>
    <property type="match status" value="1"/>
</dbReference>
<dbReference type="GO" id="GO:0000156">
    <property type="term" value="F:phosphorelay response regulator activity"/>
    <property type="evidence" value="ECO:0007669"/>
    <property type="project" value="TreeGrafter"/>
</dbReference>
<protein>
    <recommendedName>
        <fullName evidence="2">histidine kinase</fullName>
        <ecNumber evidence="2">2.7.13.3</ecNumber>
    </recommendedName>
</protein>
<dbReference type="RefSeq" id="WP_144263143.1">
    <property type="nucleotide sequence ID" value="NZ_QMDX01000013.1"/>
</dbReference>
<feature type="domain" description="Histidine kinase" evidence="7">
    <location>
        <begin position="166"/>
        <end position="371"/>
    </location>
</feature>
<evidence type="ECO:0000256" key="2">
    <source>
        <dbReference type="ARBA" id="ARBA00012438"/>
    </source>
</evidence>
<dbReference type="SUPFAM" id="SSF55874">
    <property type="entry name" value="ATPase domain of HSP90 chaperone/DNA topoisomerase II/histidine kinase"/>
    <property type="match status" value="1"/>
</dbReference>
<feature type="transmembrane region" description="Helical" evidence="6">
    <location>
        <begin position="51"/>
        <end position="74"/>
    </location>
</feature>
<dbReference type="PROSITE" id="PS50109">
    <property type="entry name" value="HIS_KIN"/>
    <property type="match status" value="1"/>
</dbReference>
<proteinExistence type="predicted"/>
<evidence type="ECO:0000256" key="6">
    <source>
        <dbReference type="SAM" id="Phobius"/>
    </source>
</evidence>
<dbReference type="PANTHER" id="PTHR42878">
    <property type="entry name" value="TWO-COMPONENT HISTIDINE KINASE"/>
    <property type="match status" value="1"/>
</dbReference>
<keyword evidence="9" id="KW-1185">Reference proteome</keyword>
<feature type="transmembrane region" description="Helical" evidence="6">
    <location>
        <begin position="118"/>
        <end position="138"/>
    </location>
</feature>
<dbReference type="InterPro" id="IPR003594">
    <property type="entry name" value="HATPase_dom"/>
</dbReference>
<evidence type="ECO:0000256" key="4">
    <source>
        <dbReference type="ARBA" id="ARBA00022679"/>
    </source>
</evidence>
<comment type="catalytic activity">
    <reaction evidence="1">
        <text>ATP + protein L-histidine = ADP + protein N-phospho-L-histidine.</text>
        <dbReference type="EC" id="2.7.13.3"/>
    </reaction>
</comment>
<name>A0A554MWA8_9EURY</name>
<keyword evidence="4" id="KW-0808">Transferase</keyword>
<dbReference type="GO" id="GO:0007234">
    <property type="term" value="P:osmosensory signaling via phosphorelay pathway"/>
    <property type="evidence" value="ECO:0007669"/>
    <property type="project" value="TreeGrafter"/>
</dbReference>
<dbReference type="OrthoDB" id="3369at2157"/>
<accession>A0A554MWA8</accession>
<dbReference type="InterPro" id="IPR050351">
    <property type="entry name" value="BphY/WalK/GraS-like"/>
</dbReference>
<evidence type="ECO:0000259" key="7">
    <source>
        <dbReference type="PROSITE" id="PS50109"/>
    </source>
</evidence>
<reference evidence="8 9" key="1">
    <citation type="submission" date="2018-06" db="EMBL/GenBank/DDBJ databases">
        <title>Natronomonas sp. F16-60 a new haloarchaeon isolated from a solar saltern of Isla Cristina, Huelva, Spain.</title>
        <authorList>
            <person name="Duran-Viseras A."/>
            <person name="Sanchez-Porro C."/>
            <person name="Ventosa A."/>
        </authorList>
    </citation>
    <scope>NUCLEOTIDE SEQUENCE [LARGE SCALE GENOMIC DNA]</scope>
    <source>
        <strain evidence="8 9">F16-60</strain>
    </source>
</reference>
<dbReference type="EMBL" id="QMDX01000013">
    <property type="protein sequence ID" value="TSD09407.1"/>
    <property type="molecule type" value="Genomic_DNA"/>
</dbReference>
<dbReference type="Proteomes" id="UP000319894">
    <property type="component" value="Unassembled WGS sequence"/>
</dbReference>
<keyword evidence="3" id="KW-0597">Phosphoprotein</keyword>
<dbReference type="Pfam" id="PF02518">
    <property type="entry name" value="HATPase_c"/>
    <property type="match status" value="1"/>
</dbReference>
<comment type="caution">
    <text evidence="8">The sequence shown here is derived from an EMBL/GenBank/DDBJ whole genome shotgun (WGS) entry which is preliminary data.</text>
</comment>
<dbReference type="InParanoid" id="A0A554MWA8"/>
<evidence type="ECO:0000256" key="1">
    <source>
        <dbReference type="ARBA" id="ARBA00000085"/>
    </source>
</evidence>
<keyword evidence="6" id="KW-1133">Transmembrane helix</keyword>
<evidence type="ECO:0000256" key="5">
    <source>
        <dbReference type="ARBA" id="ARBA00022777"/>
    </source>
</evidence>
<dbReference type="InterPro" id="IPR005467">
    <property type="entry name" value="His_kinase_dom"/>
</dbReference>
<dbReference type="GO" id="GO:0000155">
    <property type="term" value="F:phosphorelay sensor kinase activity"/>
    <property type="evidence" value="ECO:0007669"/>
    <property type="project" value="InterPro"/>
</dbReference>